<proteinExistence type="predicted"/>
<sequence>MALEQEKVPLATLSRDFRGQMVIPDTDEDDKYEDAAEDPSDFIVKYNMDLHVALQDCELAIKKFFNNDLEGAMDIMKVWSNTSLYHSLGVSIFEFIPAVLTLDSAQVARALAALKRTLALCHQHRRSYTLVETLGTMIKKTNYATMTDMEAHAELCYAESGLLQAALCILDGDDIAGFLRATIKVKSCYSTYKECARILEKKNWETAESRQHFQSGVRLGLATFSLMIAMLPPRIVTLLEFVGFSGDKDAGLAELQAGAREPGLRGVLCELTLLAYHLVVSHFAGAIPDFDLCQRILETQLKVYPEGVWFLLFEGRLQLLRGRCSLAAATYKRAAETPHLWRQLRHLCYWELMWANAMMMDWREAAGFAGRLIEESSWSRTVYSYARAALLLQLGDKATESERRQAAELLKAAPLYRQRIAGKSLPMEKWVIRRCARFEAQGGRLLLPAVELLCIWNMLSALSSDSRTVHCLLKQIEATSERLDREQHQWPSSLDGDNRALLAYLRGCCLAALGVPRLALHHLDHVARLKEKIKEDTFLVPYALVEAAMCQHALGEVDTAQRILQDTRKRYSNYSLESRLLFRIHSKLQIVRDAAAAGGGSGDPPRSVPLCPAGRVEHLA</sequence>
<evidence type="ECO:0000313" key="2">
    <source>
        <dbReference type="Proteomes" id="UP000691718"/>
    </source>
</evidence>
<keyword evidence="2" id="KW-1185">Reference proteome</keyword>
<gene>
    <name evidence="1" type="ORF">PAPOLLO_LOCUS15063</name>
</gene>
<dbReference type="Pfam" id="PF10300">
    <property type="entry name" value="Iml2-TPR_39"/>
    <property type="match status" value="1"/>
</dbReference>
<dbReference type="EMBL" id="CAJQZP010001011">
    <property type="protein sequence ID" value="CAG5008362.1"/>
    <property type="molecule type" value="Genomic_DNA"/>
</dbReference>
<dbReference type="AlphaFoldDB" id="A0A8S3X928"/>
<dbReference type="InterPro" id="IPR019412">
    <property type="entry name" value="IML2/TPR_39"/>
</dbReference>
<accession>A0A8S3X928</accession>
<dbReference type="Proteomes" id="UP000691718">
    <property type="component" value="Unassembled WGS sequence"/>
</dbReference>
<organism evidence="1 2">
    <name type="scientific">Parnassius apollo</name>
    <name type="common">Apollo butterfly</name>
    <name type="synonym">Papilio apollo</name>
    <dbReference type="NCBI Taxonomy" id="110799"/>
    <lineage>
        <taxon>Eukaryota</taxon>
        <taxon>Metazoa</taxon>
        <taxon>Ecdysozoa</taxon>
        <taxon>Arthropoda</taxon>
        <taxon>Hexapoda</taxon>
        <taxon>Insecta</taxon>
        <taxon>Pterygota</taxon>
        <taxon>Neoptera</taxon>
        <taxon>Endopterygota</taxon>
        <taxon>Lepidoptera</taxon>
        <taxon>Glossata</taxon>
        <taxon>Ditrysia</taxon>
        <taxon>Papilionoidea</taxon>
        <taxon>Papilionidae</taxon>
        <taxon>Parnassiinae</taxon>
        <taxon>Parnassini</taxon>
        <taxon>Parnassius</taxon>
        <taxon>Parnassius</taxon>
    </lineage>
</organism>
<dbReference type="OrthoDB" id="43460at2759"/>
<reference evidence="1" key="1">
    <citation type="submission" date="2021-04" db="EMBL/GenBank/DDBJ databases">
        <authorList>
            <person name="Tunstrom K."/>
        </authorList>
    </citation>
    <scope>NUCLEOTIDE SEQUENCE</scope>
</reference>
<name>A0A8S3X928_PARAO</name>
<comment type="caution">
    <text evidence="1">The sequence shown here is derived from an EMBL/GenBank/DDBJ whole genome shotgun (WGS) entry which is preliminary data.</text>
</comment>
<evidence type="ECO:0000313" key="1">
    <source>
        <dbReference type="EMBL" id="CAG5008362.1"/>
    </source>
</evidence>
<protein>
    <submittedName>
        <fullName evidence="1">(apollo) hypothetical protein</fullName>
    </submittedName>
</protein>
<dbReference type="PANTHER" id="PTHR31859">
    <property type="entry name" value="TETRATRICOPEPTIDE REPEAT PROTEIN 39 FAMILY MEMBER"/>
    <property type="match status" value="1"/>
</dbReference>
<dbReference type="PANTHER" id="PTHR31859:SF9">
    <property type="entry name" value="TETRATRICOPEPTIDE REPEAT PROTEIN 39B"/>
    <property type="match status" value="1"/>
</dbReference>